<accession>H8FXU3</accession>
<dbReference type="Proteomes" id="UP000004169">
    <property type="component" value="Unassembled WGS sequence"/>
</dbReference>
<comment type="caution">
    <text evidence="1">The sequence shown here is derived from an EMBL/GenBank/DDBJ whole genome shotgun (WGS) entry which is preliminary data.</text>
</comment>
<protein>
    <submittedName>
        <fullName evidence="1">Uncharacterized protein</fullName>
    </submittedName>
</protein>
<evidence type="ECO:0000313" key="2">
    <source>
        <dbReference type="Proteomes" id="UP000004169"/>
    </source>
</evidence>
<keyword evidence="2" id="KW-1185">Reference proteome</keyword>
<dbReference type="OrthoDB" id="6626154at2"/>
<sequence>MPARAEGIDQYKHIHNVACLLAINPKPSIVNLLSKFTGISSSEIYFATKFAYTYQTIGRGSLRDRNCQHPIKLVVLSKAEADKLAELFLGAQVVGQIGNLHSLRSLEKEVKRSSENKRLEEWSNKHRVAYSKYKKRITAKGGYVLDKEDWLEQERLPRLG</sequence>
<gene>
    <name evidence="1" type="ORF">PHAMO_60003</name>
</gene>
<dbReference type="RefSeq" id="WP_002731215.1">
    <property type="nucleotide sequence ID" value="NZ_CAHP01000056.1"/>
</dbReference>
<dbReference type="STRING" id="1150626.PHAMO_60003"/>
<reference evidence="1 2" key="1">
    <citation type="journal article" date="2012" name="J. Bacteriol.">
        <title>Draft Genome Sequence of the Purple Photosynthetic Bacterium Phaeospirillum molischianum DSM120, a Particularly Versatile Bacterium.</title>
        <authorList>
            <person name="Duquesne K."/>
            <person name="Prima V."/>
            <person name="Ji B."/>
            <person name="Rouy Z."/>
            <person name="Medigue C."/>
            <person name="Talla E."/>
            <person name="Sturgis J.N."/>
        </authorList>
    </citation>
    <scope>NUCLEOTIDE SEQUENCE [LARGE SCALE GENOMIC DNA]</scope>
    <source>
        <strain evidence="2">DSM120</strain>
    </source>
</reference>
<proteinExistence type="predicted"/>
<evidence type="ECO:0000313" key="1">
    <source>
        <dbReference type="EMBL" id="CCG43181.1"/>
    </source>
</evidence>
<name>H8FXU3_MAGML</name>
<organism evidence="1 2">
    <name type="scientific">Magnetospirillum molischianum DSM 120</name>
    <dbReference type="NCBI Taxonomy" id="1150626"/>
    <lineage>
        <taxon>Bacteria</taxon>
        <taxon>Pseudomonadati</taxon>
        <taxon>Pseudomonadota</taxon>
        <taxon>Alphaproteobacteria</taxon>
        <taxon>Rhodospirillales</taxon>
        <taxon>Rhodospirillaceae</taxon>
        <taxon>Magnetospirillum</taxon>
    </lineage>
</organism>
<dbReference type="AlphaFoldDB" id="H8FXU3"/>
<dbReference type="EMBL" id="CAHP01000056">
    <property type="protein sequence ID" value="CCG43181.1"/>
    <property type="molecule type" value="Genomic_DNA"/>
</dbReference>